<reference evidence="2" key="1">
    <citation type="journal article" date="2020" name="Nature">
        <title>Giant virus diversity and host interactions through global metagenomics.</title>
        <authorList>
            <person name="Schulz F."/>
            <person name="Roux S."/>
            <person name="Paez-Espino D."/>
            <person name="Jungbluth S."/>
            <person name="Walsh D.A."/>
            <person name="Denef V.J."/>
            <person name="McMahon K.D."/>
            <person name="Konstantinidis K.T."/>
            <person name="Eloe-Fadrosh E.A."/>
            <person name="Kyrpides N.C."/>
            <person name="Woyke T."/>
        </authorList>
    </citation>
    <scope>NUCLEOTIDE SEQUENCE</scope>
    <source>
        <strain evidence="2">GVMAG-S-1101172-89</strain>
    </source>
</reference>
<sequence length="298" mass="34129">MEIATTSGQEILLPESNRKTRRERKITVEVNSQDRSRTQSFYSNNFRWNFRRPLKDVVAIELVSGSIPADLYNITPDWNNFMFAEGTDAKIKVTLTPGQYTANEIAAELETKLNEIGVTNSYTVNYSPTTKRLTITGSTTTNFTLFFQTGLPYVDTIHRRSGVVENILCPAKLLGFDFYDYTSIINEATTVLSSPNRVDTDYCIKRIYLYINADSSKELTRIEMGAGRHDCFHIIYLPEIRDGFHNLNRELYTPIYYSAPAPISRISALTISIRDEFYRLIDLGGHEFNLIFEFTVLD</sequence>
<name>A0A6C0K9H7_9ZZZZ</name>
<dbReference type="Pfam" id="PF19254">
    <property type="entry name" value="DUF5901"/>
    <property type="match status" value="1"/>
</dbReference>
<dbReference type="EMBL" id="MN740810">
    <property type="protein sequence ID" value="QHU12804.1"/>
    <property type="molecule type" value="Genomic_DNA"/>
</dbReference>
<organism evidence="2">
    <name type="scientific">viral metagenome</name>
    <dbReference type="NCBI Taxonomy" id="1070528"/>
    <lineage>
        <taxon>unclassified sequences</taxon>
        <taxon>metagenomes</taxon>
        <taxon>organismal metagenomes</taxon>
    </lineage>
</organism>
<accession>A0A6C0K9H7</accession>
<evidence type="ECO:0000313" key="2">
    <source>
        <dbReference type="EMBL" id="QHU12804.1"/>
    </source>
</evidence>
<dbReference type="InterPro" id="IPR045420">
    <property type="entry name" value="DUF5901"/>
</dbReference>
<feature type="domain" description="DUF5901" evidence="1">
    <location>
        <begin position="22"/>
        <end position="141"/>
    </location>
</feature>
<dbReference type="AlphaFoldDB" id="A0A6C0K9H7"/>
<evidence type="ECO:0000259" key="1">
    <source>
        <dbReference type="Pfam" id="PF19254"/>
    </source>
</evidence>
<proteinExistence type="predicted"/>
<protein>
    <recommendedName>
        <fullName evidence="1">DUF5901 domain-containing protein</fullName>
    </recommendedName>
</protein>